<reference evidence="1 2" key="1">
    <citation type="submission" date="2022-05" db="EMBL/GenBank/DDBJ databases">
        <authorList>
            <consortium name="Genoscope - CEA"/>
            <person name="William W."/>
        </authorList>
    </citation>
    <scope>NUCLEOTIDE SEQUENCE [LARGE SCALE GENOMIC DNA]</scope>
</reference>
<proteinExistence type="predicted"/>
<dbReference type="EMBL" id="CALNXI010005619">
    <property type="protein sequence ID" value="CAH3198134.1"/>
    <property type="molecule type" value="Genomic_DNA"/>
</dbReference>
<gene>
    <name evidence="1" type="ORF">PEVE_00035861</name>
</gene>
<evidence type="ECO:0000313" key="2">
    <source>
        <dbReference type="Proteomes" id="UP001159427"/>
    </source>
</evidence>
<name>A0ABN8T2T7_9CNID</name>
<sequence length="320" mass="36677">MKKKTRKYLQKLQFEYAFERERVKVTFLVFSGRDDPQWFIQDNDARYKNIKEHLDAARGASLTYTPDWMNPRLGYKGFLVQEQAQEQPVLIIGSQTKDLQSMLYKTLPPGWLEETKLEKYFEDIHNLEILTGKSSAVNPVRPPRPLPEVKLPEENVPAKKTISVGGRRKRYAYRYTPSIWNTNKQLDNNCYNFANNKITDTFAQPGRGSGAKCLVQDAVCMRNAAVNDHLEFLEAAIGTPIPPVPSGKKHLVALYVNPGIDFHFYQMDQQGLWTHKPGRTQATDLDNANQLIFDPRNANRNGYNMFGGFMLSNRDEVTIA</sequence>
<organism evidence="1 2">
    <name type="scientific">Porites evermanni</name>
    <dbReference type="NCBI Taxonomy" id="104178"/>
    <lineage>
        <taxon>Eukaryota</taxon>
        <taxon>Metazoa</taxon>
        <taxon>Cnidaria</taxon>
        <taxon>Anthozoa</taxon>
        <taxon>Hexacorallia</taxon>
        <taxon>Scleractinia</taxon>
        <taxon>Fungiina</taxon>
        <taxon>Poritidae</taxon>
        <taxon>Porites</taxon>
    </lineage>
</organism>
<protein>
    <submittedName>
        <fullName evidence="1">Uncharacterized protein</fullName>
    </submittedName>
</protein>
<keyword evidence="2" id="KW-1185">Reference proteome</keyword>
<dbReference type="Proteomes" id="UP001159427">
    <property type="component" value="Unassembled WGS sequence"/>
</dbReference>
<accession>A0ABN8T2T7</accession>
<comment type="caution">
    <text evidence="1">The sequence shown here is derived from an EMBL/GenBank/DDBJ whole genome shotgun (WGS) entry which is preliminary data.</text>
</comment>
<evidence type="ECO:0000313" key="1">
    <source>
        <dbReference type="EMBL" id="CAH3198134.1"/>
    </source>
</evidence>